<comment type="caution">
    <text evidence="1">The sequence shown here is derived from an EMBL/GenBank/DDBJ whole genome shotgun (WGS) entry which is preliminary data.</text>
</comment>
<proteinExistence type="predicted"/>
<evidence type="ECO:0000313" key="2">
    <source>
        <dbReference type="Proteomes" id="UP000524404"/>
    </source>
</evidence>
<gene>
    <name evidence="1" type="ORF">HNP25_003662</name>
</gene>
<keyword evidence="2" id="KW-1185">Reference proteome</keyword>
<evidence type="ECO:0000313" key="1">
    <source>
        <dbReference type="EMBL" id="MBB6004992.1"/>
    </source>
</evidence>
<dbReference type="AlphaFoldDB" id="A0A841EMT3"/>
<protein>
    <submittedName>
        <fullName evidence="1">Uncharacterized protein</fullName>
    </submittedName>
</protein>
<accession>A0A841EMT3</accession>
<organism evidence="1 2">
    <name type="scientific">Arcicella rosea</name>
    <dbReference type="NCBI Taxonomy" id="502909"/>
    <lineage>
        <taxon>Bacteria</taxon>
        <taxon>Pseudomonadati</taxon>
        <taxon>Bacteroidota</taxon>
        <taxon>Cytophagia</taxon>
        <taxon>Cytophagales</taxon>
        <taxon>Flectobacillaceae</taxon>
        <taxon>Arcicella</taxon>
    </lineage>
</organism>
<dbReference type="EMBL" id="JACHKT010000033">
    <property type="protein sequence ID" value="MBB6004992.1"/>
    <property type="molecule type" value="Genomic_DNA"/>
</dbReference>
<name>A0A841EMT3_9BACT</name>
<dbReference type="Proteomes" id="UP000524404">
    <property type="component" value="Unassembled WGS sequence"/>
</dbReference>
<reference evidence="1 2" key="1">
    <citation type="submission" date="2020-08" db="EMBL/GenBank/DDBJ databases">
        <title>Functional genomics of gut bacteria from endangered species of beetles.</title>
        <authorList>
            <person name="Carlos-Shanley C."/>
        </authorList>
    </citation>
    <scope>NUCLEOTIDE SEQUENCE [LARGE SCALE GENOMIC DNA]</scope>
    <source>
        <strain evidence="1 2">S00070</strain>
    </source>
</reference>
<sequence>MNDVIKFFILQKTNFILTKTGFVGITFQNEVIFDCFESEITTKNFELISSNFKSDGFKITIH</sequence>